<dbReference type="Gene3D" id="3.40.50.1110">
    <property type="entry name" value="SGNH hydrolase"/>
    <property type="match status" value="1"/>
</dbReference>
<organism evidence="2 3">
    <name type="scientific">Enterovirga aerilata</name>
    <dbReference type="NCBI Taxonomy" id="2730920"/>
    <lineage>
        <taxon>Bacteria</taxon>
        <taxon>Pseudomonadati</taxon>
        <taxon>Pseudomonadota</taxon>
        <taxon>Alphaproteobacteria</taxon>
        <taxon>Hyphomicrobiales</taxon>
        <taxon>Methylobacteriaceae</taxon>
        <taxon>Enterovirga</taxon>
    </lineage>
</organism>
<evidence type="ECO:0000313" key="2">
    <source>
        <dbReference type="EMBL" id="NNM71776.1"/>
    </source>
</evidence>
<dbReference type="InterPro" id="IPR036514">
    <property type="entry name" value="SGNH_hydro_sf"/>
</dbReference>
<protein>
    <recommendedName>
        <fullName evidence="1">SGNH hydrolase-type esterase domain-containing protein</fullName>
    </recommendedName>
</protein>
<evidence type="ECO:0000313" key="3">
    <source>
        <dbReference type="Proteomes" id="UP000564885"/>
    </source>
</evidence>
<gene>
    <name evidence="2" type="ORF">HJG44_05105</name>
</gene>
<dbReference type="Pfam" id="PF13472">
    <property type="entry name" value="Lipase_GDSL_2"/>
    <property type="match status" value="1"/>
</dbReference>
<dbReference type="RefSeq" id="WP_171217197.1">
    <property type="nucleotide sequence ID" value="NZ_JABEPP010000001.1"/>
</dbReference>
<accession>A0A849HW59</accession>
<dbReference type="AlphaFoldDB" id="A0A849HW59"/>
<dbReference type="GO" id="GO:0004622">
    <property type="term" value="F:phosphatidylcholine lysophospholipase activity"/>
    <property type="evidence" value="ECO:0007669"/>
    <property type="project" value="TreeGrafter"/>
</dbReference>
<comment type="caution">
    <text evidence="2">The sequence shown here is derived from an EMBL/GenBank/DDBJ whole genome shotgun (WGS) entry which is preliminary data.</text>
</comment>
<proteinExistence type="predicted"/>
<dbReference type="PANTHER" id="PTHR30383:SF5">
    <property type="entry name" value="SGNH HYDROLASE-TYPE ESTERASE DOMAIN-CONTAINING PROTEIN"/>
    <property type="match status" value="1"/>
</dbReference>
<reference evidence="2 3" key="1">
    <citation type="submission" date="2020-04" db="EMBL/GenBank/DDBJ databases">
        <title>Enterovirga sp. isolate from soil.</title>
        <authorList>
            <person name="Chea S."/>
            <person name="Kim D.-U."/>
        </authorList>
    </citation>
    <scope>NUCLEOTIDE SEQUENCE [LARGE SCALE GENOMIC DNA]</scope>
    <source>
        <strain evidence="2 3">DB1703</strain>
    </source>
</reference>
<keyword evidence="3" id="KW-1185">Reference proteome</keyword>
<dbReference type="InterPro" id="IPR051532">
    <property type="entry name" value="Ester_Hydrolysis_Enzymes"/>
</dbReference>
<dbReference type="InterPro" id="IPR013830">
    <property type="entry name" value="SGNH_hydro"/>
</dbReference>
<dbReference type="EMBL" id="JABEPP010000001">
    <property type="protein sequence ID" value="NNM71776.1"/>
    <property type="molecule type" value="Genomic_DNA"/>
</dbReference>
<dbReference type="Proteomes" id="UP000564885">
    <property type="component" value="Unassembled WGS sequence"/>
</dbReference>
<name>A0A849HW59_9HYPH</name>
<feature type="domain" description="SGNH hydrolase-type esterase" evidence="1">
    <location>
        <begin position="83"/>
        <end position="224"/>
    </location>
</feature>
<dbReference type="SUPFAM" id="SSF52266">
    <property type="entry name" value="SGNH hydrolase"/>
    <property type="match status" value="1"/>
</dbReference>
<dbReference type="PANTHER" id="PTHR30383">
    <property type="entry name" value="THIOESTERASE 1/PROTEASE 1/LYSOPHOSPHOLIPASE L1"/>
    <property type="match status" value="1"/>
</dbReference>
<sequence>MRRLSGLVLVMSAFAAGGAYGYGMGRFAWPPARSVDAFYRSLSPSLRPATWAERHFQERLGYFRSLPGTAQTVMLGDSHTERAHWDELLPDARPLNRGIEGDTWDGLVARLDEVVSRSPRRVFVLCGTNDVAAGIPPERIVAALATIHERLRAIGADLVVQSVPLTDSPSRNMRTQALNVALQDATKRLGLRYVDLNRALAPDGAILPHLTTDGVHLTGEAYRLWAGQVRDELGS</sequence>
<evidence type="ECO:0000259" key="1">
    <source>
        <dbReference type="Pfam" id="PF13472"/>
    </source>
</evidence>